<proteinExistence type="predicted"/>
<dbReference type="EMBL" id="GGEC01013322">
    <property type="protein sequence ID" value="MBW93805.1"/>
    <property type="molecule type" value="Transcribed_RNA"/>
</dbReference>
<dbReference type="Gene3D" id="3.90.79.10">
    <property type="entry name" value="Nucleoside Triphosphate Pyrophosphohydrolase"/>
    <property type="match status" value="1"/>
</dbReference>
<name>A0A2P2JK39_RHIMU</name>
<dbReference type="InterPro" id="IPR015797">
    <property type="entry name" value="NUDIX_hydrolase-like_dom_sf"/>
</dbReference>
<evidence type="ECO:0000313" key="2">
    <source>
        <dbReference type="EMBL" id="MBW93805.1"/>
    </source>
</evidence>
<dbReference type="AlphaFoldDB" id="A0A2P2JK39"/>
<reference evidence="2" key="1">
    <citation type="submission" date="2018-02" db="EMBL/GenBank/DDBJ databases">
        <title>Rhizophora mucronata_Transcriptome.</title>
        <authorList>
            <person name="Meera S.P."/>
            <person name="Sreeshan A."/>
            <person name="Augustine A."/>
        </authorList>
    </citation>
    <scope>NUCLEOTIDE SEQUENCE</scope>
    <source>
        <tissue evidence="2">Leaf</tissue>
    </source>
</reference>
<keyword evidence="2" id="KW-0378">Hydrolase</keyword>
<accession>A0A2P2JK39</accession>
<dbReference type="Gene3D" id="3.30.750.160">
    <property type="match status" value="1"/>
</dbReference>
<dbReference type="SUPFAM" id="SSF55811">
    <property type="entry name" value="Nudix"/>
    <property type="match status" value="1"/>
</dbReference>
<evidence type="ECO:0000259" key="1">
    <source>
        <dbReference type="Pfam" id="PF15916"/>
    </source>
</evidence>
<feature type="domain" description="DUF4743" evidence="1">
    <location>
        <begin position="96"/>
        <end position="220"/>
    </location>
</feature>
<dbReference type="Pfam" id="PF15916">
    <property type="entry name" value="DUF4743"/>
    <property type="match status" value="1"/>
</dbReference>
<dbReference type="PANTHER" id="PTHR13622:SF8">
    <property type="entry name" value="THIAMIN PYROPHOSPHOKINASE 1"/>
    <property type="match status" value="1"/>
</dbReference>
<protein>
    <submittedName>
        <fullName evidence="2">Nudix hydrolase 20ic-like isoform X2</fullName>
    </submittedName>
</protein>
<organism evidence="2">
    <name type="scientific">Rhizophora mucronata</name>
    <name type="common">Asiatic mangrove</name>
    <dbReference type="NCBI Taxonomy" id="61149"/>
    <lineage>
        <taxon>Eukaryota</taxon>
        <taxon>Viridiplantae</taxon>
        <taxon>Streptophyta</taxon>
        <taxon>Embryophyta</taxon>
        <taxon>Tracheophyta</taxon>
        <taxon>Spermatophyta</taxon>
        <taxon>Magnoliopsida</taxon>
        <taxon>eudicotyledons</taxon>
        <taxon>Gunneridae</taxon>
        <taxon>Pentapetalae</taxon>
        <taxon>rosids</taxon>
        <taxon>fabids</taxon>
        <taxon>Malpighiales</taxon>
        <taxon>Rhizophoraceae</taxon>
        <taxon>Rhizophora</taxon>
    </lineage>
</organism>
<dbReference type="InterPro" id="IPR031804">
    <property type="entry name" value="DUF4743"/>
</dbReference>
<dbReference type="GO" id="GO:0044715">
    <property type="term" value="F:8-oxo-dGDP phosphatase activity"/>
    <property type="evidence" value="ECO:0007669"/>
    <property type="project" value="TreeGrafter"/>
</dbReference>
<dbReference type="PANTHER" id="PTHR13622">
    <property type="entry name" value="THIAMIN PYROPHOSPHOKINASE"/>
    <property type="match status" value="1"/>
</dbReference>
<sequence length="294" mass="32414">MVMPCNSGSYAHLFRHTFRFSLAFLCIPKTSNVTMSDFPMPSVTSGFSSLKYSSLSASVASSTITTSSSGGFTWDDAVRVSQPEYAPDSSSDLSGFFQKIKLCNRGFELQSEFVPFVVEGRIVGYIHHRFIEHLRRFKDVFVFLGSDSYGGRFGYYVTLDEMLKAPEDRTRAVGEVIKCLGEENLIPGIRNELYPVTSSFGAPIYFSLERAAAPYFGTKAYGVHMNGFVEIDGKTFLWIGKRSQLKPTYPGMLDHLVAGGLPSGISCGKNLIKECEEEAGIPLSLSDKSVCCVH</sequence>